<feature type="domain" description="TonB-dependent receptor plug" evidence="15">
    <location>
        <begin position="121"/>
        <end position="255"/>
    </location>
</feature>
<feature type="chain" id="PRO_5028978893" evidence="13">
    <location>
        <begin position="26"/>
        <end position="997"/>
    </location>
</feature>
<sequence length="997" mass="108589">MRKSVQRLGQLLLFLLFSTAGFSQYTVKGKITDEARNEPLPNVSVQIKGTKIGTVTGTDGTFSLAVPDNKSVTLVISLVGFMSQSVNVSSTSAALDVALKTDVLNLEEVVVTGLATSVKRSNLANAVTSINSKELTGTTQIQTTDGALYSKVPGANIRLNGGAPGGGLSIQLRGVSSLVGASQPLIILDGVYINNSFQRTGRATVTGAAAGAGAPAQDDGANRLADINPADIQNIEVLKGPSAAAIYGTRANAGVIIITTKKGSSGKTAISFGQDIGFGRPLRLVGTDDWSVAKINFFFTNPTKRATELARFQQAQSTGQFFDYEEIFYANTATLSNTRLTVTGGTDKTKFYVGGVITNEEGTVRRTGFERYSIRANIEHKISNRLNFSINSNYVRSNTDRGFTGNQNNTGASIGYNISYIPNYFDLRPNAAGIYPDVDYGGPRENPLAVTDKATNNSLVNRFIQSGTLNWEIIDRANSGLKLQVTGGIDFVQNKTMIHLPEDLQYQRSQANPGDVLHGRQESFNKNFQAALVHNVNVNKFGFTTQAGLVRLEFDYNSFFIRGRGLAPKQTNVQQATVQQIDQQFDSRVQEAGIFAQEEVNWDDKIIATAGVRFDKSTLNGDINKMYAFPKASLAINLTNFDFWNVGFINQLKPRIAYGETAGPVAFGSIFTPLNGTNIGGLLGSVVSTQIGNTGIRPETAREIEFGIDAGLFKNRVSLEATYYIKTTANNIQNLNLSPAVGVNTTPSNEAELENKGIELALAGTVIQKSNVRWFSRVMWWKNDVLVKKLGIPSYLTGAFGTGLGTFLIQEGVSPLTIVGSPAITPGVFTVWGNNQPKFTMSWFNTVTFLKNFDFSMMWEWRNGGDNINLTSFLTDSGGTTEGWFDDDDKDGIPNGRQRPPAPYNNAGRWVQDATFFKMREIGLYYNVPQKNVNKWFNGFVDRIKIGASGNNVLLFTKYEGYDPETSTFGAQSIAGNVDVAPYPTTRRIFFHINLDF</sequence>
<name>A0A7G5XEC3_9BACT</name>
<dbReference type="Gene3D" id="2.40.170.20">
    <property type="entry name" value="TonB-dependent receptor, beta-barrel domain"/>
    <property type="match status" value="1"/>
</dbReference>
<reference evidence="17" key="1">
    <citation type="submission" date="2020-08" db="EMBL/GenBank/DDBJ databases">
        <title>Lacibacter sp. S13-6-6 genome sequencing.</title>
        <authorList>
            <person name="Jin L."/>
        </authorList>
    </citation>
    <scope>NUCLEOTIDE SEQUENCE [LARGE SCALE GENOMIC DNA]</scope>
    <source>
        <strain evidence="17">S13-6-6</strain>
    </source>
</reference>
<dbReference type="AlphaFoldDB" id="A0A7G5XEC3"/>
<organism evidence="16 17">
    <name type="scientific">Lacibacter sediminis</name>
    <dbReference type="NCBI Taxonomy" id="2760713"/>
    <lineage>
        <taxon>Bacteria</taxon>
        <taxon>Pseudomonadati</taxon>
        <taxon>Bacteroidota</taxon>
        <taxon>Chitinophagia</taxon>
        <taxon>Chitinophagales</taxon>
        <taxon>Chitinophagaceae</taxon>
        <taxon>Lacibacter</taxon>
    </lineage>
</organism>
<keyword evidence="2 10" id="KW-0813">Transport</keyword>
<keyword evidence="8" id="KW-0675">Receptor</keyword>
<feature type="region of interest" description="Disordered" evidence="12">
    <location>
        <begin position="884"/>
        <end position="905"/>
    </location>
</feature>
<evidence type="ECO:0000256" key="5">
    <source>
        <dbReference type="ARBA" id="ARBA00022729"/>
    </source>
</evidence>
<comment type="similarity">
    <text evidence="10 11">Belongs to the TonB-dependent receptor family.</text>
</comment>
<evidence type="ECO:0000256" key="6">
    <source>
        <dbReference type="ARBA" id="ARBA00023077"/>
    </source>
</evidence>
<dbReference type="GO" id="GO:0015344">
    <property type="term" value="F:siderophore uptake transmembrane transporter activity"/>
    <property type="evidence" value="ECO:0007669"/>
    <property type="project" value="TreeGrafter"/>
</dbReference>
<dbReference type="InterPro" id="IPR008969">
    <property type="entry name" value="CarboxyPept-like_regulatory"/>
</dbReference>
<dbReference type="Gene3D" id="2.60.40.1120">
    <property type="entry name" value="Carboxypeptidase-like, regulatory domain"/>
    <property type="match status" value="1"/>
</dbReference>
<dbReference type="SUPFAM" id="SSF56935">
    <property type="entry name" value="Porins"/>
    <property type="match status" value="1"/>
</dbReference>
<dbReference type="NCBIfam" id="TIGR04057">
    <property type="entry name" value="SusC_RagA_signa"/>
    <property type="match status" value="1"/>
</dbReference>
<feature type="domain" description="TonB-dependent receptor-like beta-barrel" evidence="14">
    <location>
        <begin position="415"/>
        <end position="849"/>
    </location>
</feature>
<dbReference type="InterPro" id="IPR037066">
    <property type="entry name" value="Plug_dom_sf"/>
</dbReference>
<dbReference type="InterPro" id="IPR012910">
    <property type="entry name" value="Plug_dom"/>
</dbReference>
<evidence type="ECO:0000313" key="16">
    <source>
        <dbReference type="EMBL" id="QNA43826.1"/>
    </source>
</evidence>
<dbReference type="InterPro" id="IPR023996">
    <property type="entry name" value="TonB-dep_OMP_SusC/RagA"/>
</dbReference>
<dbReference type="Pfam" id="PF13715">
    <property type="entry name" value="CarbopepD_reg_2"/>
    <property type="match status" value="1"/>
</dbReference>
<dbReference type="GO" id="GO:0044718">
    <property type="term" value="P:siderophore transmembrane transport"/>
    <property type="evidence" value="ECO:0007669"/>
    <property type="project" value="TreeGrafter"/>
</dbReference>
<dbReference type="InterPro" id="IPR039426">
    <property type="entry name" value="TonB-dep_rcpt-like"/>
</dbReference>
<proteinExistence type="inferred from homology"/>
<dbReference type="Pfam" id="PF07715">
    <property type="entry name" value="Plug"/>
    <property type="match status" value="1"/>
</dbReference>
<evidence type="ECO:0000256" key="7">
    <source>
        <dbReference type="ARBA" id="ARBA00023136"/>
    </source>
</evidence>
<keyword evidence="4 10" id="KW-0812">Transmembrane</keyword>
<dbReference type="InterPro" id="IPR000531">
    <property type="entry name" value="Beta-barrel_TonB"/>
</dbReference>
<dbReference type="NCBIfam" id="TIGR04056">
    <property type="entry name" value="OMP_RagA_SusC"/>
    <property type="match status" value="1"/>
</dbReference>
<keyword evidence="7 10" id="KW-0472">Membrane</keyword>
<keyword evidence="3 10" id="KW-1134">Transmembrane beta strand</keyword>
<dbReference type="KEGG" id="lacs:H4075_17360"/>
<dbReference type="GO" id="GO:0009279">
    <property type="term" value="C:cell outer membrane"/>
    <property type="evidence" value="ECO:0007669"/>
    <property type="project" value="UniProtKB-SubCell"/>
</dbReference>
<feature type="signal peptide" evidence="13">
    <location>
        <begin position="1"/>
        <end position="25"/>
    </location>
</feature>
<evidence type="ECO:0000256" key="1">
    <source>
        <dbReference type="ARBA" id="ARBA00004571"/>
    </source>
</evidence>
<evidence type="ECO:0000256" key="2">
    <source>
        <dbReference type="ARBA" id="ARBA00022448"/>
    </source>
</evidence>
<keyword evidence="6 11" id="KW-0798">TonB box</keyword>
<dbReference type="Gene3D" id="2.170.130.10">
    <property type="entry name" value="TonB-dependent receptor, plug domain"/>
    <property type="match status" value="1"/>
</dbReference>
<evidence type="ECO:0000259" key="15">
    <source>
        <dbReference type="Pfam" id="PF07715"/>
    </source>
</evidence>
<evidence type="ECO:0000256" key="13">
    <source>
        <dbReference type="SAM" id="SignalP"/>
    </source>
</evidence>
<dbReference type="PROSITE" id="PS52016">
    <property type="entry name" value="TONB_DEPENDENT_REC_3"/>
    <property type="match status" value="1"/>
</dbReference>
<dbReference type="InterPro" id="IPR023997">
    <property type="entry name" value="TonB-dep_OMP_SusC/RagA_CS"/>
</dbReference>
<evidence type="ECO:0000256" key="11">
    <source>
        <dbReference type="RuleBase" id="RU003357"/>
    </source>
</evidence>
<gene>
    <name evidence="16" type="ORF">H4075_17360</name>
</gene>
<accession>A0A7G5XEC3</accession>
<dbReference type="SUPFAM" id="SSF49464">
    <property type="entry name" value="Carboxypeptidase regulatory domain-like"/>
    <property type="match status" value="1"/>
</dbReference>
<keyword evidence="17" id="KW-1185">Reference proteome</keyword>
<dbReference type="RefSeq" id="WP_182802088.1">
    <property type="nucleotide sequence ID" value="NZ_CP060007.1"/>
</dbReference>
<dbReference type="InterPro" id="IPR036942">
    <property type="entry name" value="Beta-barrel_TonB_sf"/>
</dbReference>
<evidence type="ECO:0000256" key="4">
    <source>
        <dbReference type="ARBA" id="ARBA00022692"/>
    </source>
</evidence>
<protein>
    <submittedName>
        <fullName evidence="16">SusC/RagA family TonB-linked outer membrane protein</fullName>
    </submittedName>
</protein>
<dbReference type="Proteomes" id="UP000515344">
    <property type="component" value="Chromosome"/>
</dbReference>
<evidence type="ECO:0000256" key="10">
    <source>
        <dbReference type="PROSITE-ProRule" id="PRU01360"/>
    </source>
</evidence>
<dbReference type="PANTHER" id="PTHR30069">
    <property type="entry name" value="TONB-DEPENDENT OUTER MEMBRANE RECEPTOR"/>
    <property type="match status" value="1"/>
</dbReference>
<dbReference type="Pfam" id="PF00593">
    <property type="entry name" value="TonB_dep_Rec_b-barrel"/>
    <property type="match status" value="1"/>
</dbReference>
<comment type="subcellular location">
    <subcellularLocation>
        <location evidence="1 10">Cell outer membrane</location>
        <topology evidence="1 10">Multi-pass membrane protein</topology>
    </subcellularLocation>
</comment>
<evidence type="ECO:0000259" key="14">
    <source>
        <dbReference type="Pfam" id="PF00593"/>
    </source>
</evidence>
<keyword evidence="9 10" id="KW-0998">Cell outer membrane</keyword>
<dbReference type="PANTHER" id="PTHR30069:SF29">
    <property type="entry name" value="HEMOGLOBIN AND HEMOGLOBIN-HAPTOGLOBIN-BINDING PROTEIN 1-RELATED"/>
    <property type="match status" value="1"/>
</dbReference>
<evidence type="ECO:0000256" key="3">
    <source>
        <dbReference type="ARBA" id="ARBA00022452"/>
    </source>
</evidence>
<evidence type="ECO:0000256" key="9">
    <source>
        <dbReference type="ARBA" id="ARBA00023237"/>
    </source>
</evidence>
<keyword evidence="5 13" id="KW-0732">Signal</keyword>
<evidence type="ECO:0000256" key="12">
    <source>
        <dbReference type="SAM" id="MobiDB-lite"/>
    </source>
</evidence>
<evidence type="ECO:0000313" key="17">
    <source>
        <dbReference type="Proteomes" id="UP000515344"/>
    </source>
</evidence>
<evidence type="ECO:0000256" key="8">
    <source>
        <dbReference type="ARBA" id="ARBA00023170"/>
    </source>
</evidence>
<dbReference type="EMBL" id="CP060007">
    <property type="protein sequence ID" value="QNA43826.1"/>
    <property type="molecule type" value="Genomic_DNA"/>
</dbReference>